<dbReference type="SUPFAM" id="SSF53335">
    <property type="entry name" value="S-adenosyl-L-methionine-dependent methyltransferases"/>
    <property type="match status" value="1"/>
</dbReference>
<dbReference type="InterPro" id="IPR002052">
    <property type="entry name" value="DNA_methylase_N6_adenine_CS"/>
</dbReference>
<evidence type="ECO:0000256" key="2">
    <source>
        <dbReference type="ARBA" id="ARBA00022603"/>
    </source>
</evidence>
<dbReference type="InterPro" id="IPR003356">
    <property type="entry name" value="DNA_methylase_A-5"/>
</dbReference>
<gene>
    <name evidence="8" type="ORF">HMPREF0872_03510</name>
</gene>
<comment type="caution">
    <text evidence="8">The sequence shown here is derived from an EMBL/GenBank/DDBJ whole genome shotgun (WGS) entry which is preliminary data.</text>
</comment>
<organism evidence="8 9">
    <name type="scientific">Veillonella montpellierensis DNF00314</name>
    <dbReference type="NCBI Taxonomy" id="1401067"/>
    <lineage>
        <taxon>Bacteria</taxon>
        <taxon>Bacillati</taxon>
        <taxon>Bacillota</taxon>
        <taxon>Negativicutes</taxon>
        <taxon>Veillonellales</taxon>
        <taxon>Veillonellaceae</taxon>
        <taxon>Veillonella</taxon>
    </lineage>
</organism>
<dbReference type="PANTHER" id="PTHR42933">
    <property type="entry name" value="SLR6095 PROTEIN"/>
    <property type="match status" value="1"/>
</dbReference>
<name>A0A096BYJ5_9FIRM</name>
<reference evidence="8 9" key="1">
    <citation type="submission" date="2014-07" db="EMBL/GenBank/DDBJ databases">
        <authorList>
            <person name="McCorrison J."/>
            <person name="Sanka R."/>
            <person name="Torralba M."/>
            <person name="Gillis M."/>
            <person name="Haft D.H."/>
            <person name="Methe B."/>
            <person name="Sutton G."/>
            <person name="Nelson K.E."/>
        </authorList>
    </citation>
    <scope>NUCLEOTIDE SEQUENCE [LARGE SCALE GENOMIC DNA]</scope>
    <source>
        <strain evidence="8 9">DNF00314</strain>
    </source>
</reference>
<evidence type="ECO:0000259" key="7">
    <source>
        <dbReference type="Pfam" id="PF02384"/>
    </source>
</evidence>
<dbReference type="RefSeq" id="WP_038151839.1">
    <property type="nucleotide sequence ID" value="NZ_JRNT01000007.1"/>
</dbReference>
<dbReference type="GO" id="GO:0009307">
    <property type="term" value="P:DNA restriction-modification system"/>
    <property type="evidence" value="ECO:0007669"/>
    <property type="project" value="UniProtKB-KW"/>
</dbReference>
<evidence type="ECO:0000313" key="9">
    <source>
        <dbReference type="Proteomes" id="UP000029628"/>
    </source>
</evidence>
<evidence type="ECO:0000256" key="4">
    <source>
        <dbReference type="ARBA" id="ARBA00022691"/>
    </source>
</evidence>
<dbReference type="InterPro" id="IPR051537">
    <property type="entry name" value="DNA_Adenine_Mtase"/>
</dbReference>
<dbReference type="AlphaFoldDB" id="A0A096BYJ5"/>
<keyword evidence="2" id="KW-0489">Methyltransferase</keyword>
<proteinExistence type="predicted"/>
<evidence type="ECO:0000256" key="3">
    <source>
        <dbReference type="ARBA" id="ARBA00022679"/>
    </source>
</evidence>
<dbReference type="GO" id="GO:0003677">
    <property type="term" value="F:DNA binding"/>
    <property type="evidence" value="ECO:0007669"/>
    <property type="project" value="InterPro"/>
</dbReference>
<keyword evidence="3" id="KW-0808">Transferase</keyword>
<dbReference type="PRINTS" id="PR00507">
    <property type="entry name" value="N12N6MTFRASE"/>
</dbReference>
<dbReference type="PROSITE" id="PS00092">
    <property type="entry name" value="N6_MTASE"/>
    <property type="match status" value="1"/>
</dbReference>
<comment type="catalytic activity">
    <reaction evidence="6">
        <text>a 2'-deoxyadenosine in DNA + S-adenosyl-L-methionine = an N(6)-methyl-2'-deoxyadenosine in DNA + S-adenosyl-L-homocysteine + H(+)</text>
        <dbReference type="Rhea" id="RHEA:15197"/>
        <dbReference type="Rhea" id="RHEA-COMP:12418"/>
        <dbReference type="Rhea" id="RHEA-COMP:12419"/>
        <dbReference type="ChEBI" id="CHEBI:15378"/>
        <dbReference type="ChEBI" id="CHEBI:57856"/>
        <dbReference type="ChEBI" id="CHEBI:59789"/>
        <dbReference type="ChEBI" id="CHEBI:90615"/>
        <dbReference type="ChEBI" id="CHEBI:90616"/>
        <dbReference type="EC" id="2.1.1.72"/>
    </reaction>
</comment>
<protein>
    <recommendedName>
        <fullName evidence="1">site-specific DNA-methyltransferase (adenine-specific)</fullName>
        <ecNumber evidence="1">2.1.1.72</ecNumber>
    </recommendedName>
</protein>
<dbReference type="Proteomes" id="UP000029628">
    <property type="component" value="Unassembled WGS sequence"/>
</dbReference>
<keyword evidence="9" id="KW-1185">Reference proteome</keyword>
<dbReference type="PANTHER" id="PTHR42933:SF1">
    <property type="entry name" value="SITE-SPECIFIC DNA-METHYLTRANSFERASE (ADENINE-SPECIFIC)"/>
    <property type="match status" value="1"/>
</dbReference>
<dbReference type="GO" id="GO:0009007">
    <property type="term" value="F:site-specific DNA-methyltransferase (adenine-specific) activity"/>
    <property type="evidence" value="ECO:0007669"/>
    <property type="project" value="UniProtKB-EC"/>
</dbReference>
<evidence type="ECO:0000256" key="6">
    <source>
        <dbReference type="ARBA" id="ARBA00047942"/>
    </source>
</evidence>
<dbReference type="GO" id="GO:0008170">
    <property type="term" value="F:N-methyltransferase activity"/>
    <property type="evidence" value="ECO:0007669"/>
    <property type="project" value="InterPro"/>
</dbReference>
<evidence type="ECO:0000256" key="1">
    <source>
        <dbReference type="ARBA" id="ARBA00011900"/>
    </source>
</evidence>
<dbReference type="Pfam" id="PF02384">
    <property type="entry name" value="N6_Mtase"/>
    <property type="match status" value="1"/>
</dbReference>
<keyword evidence="5" id="KW-0680">Restriction system</keyword>
<feature type="domain" description="DNA methylase adenine-specific" evidence="7">
    <location>
        <begin position="12"/>
        <end position="213"/>
    </location>
</feature>
<dbReference type="EMBL" id="JRNT01000007">
    <property type="protein sequence ID" value="KGF47777.1"/>
    <property type="molecule type" value="Genomic_DNA"/>
</dbReference>
<evidence type="ECO:0000313" key="8">
    <source>
        <dbReference type="EMBL" id="KGF47777.1"/>
    </source>
</evidence>
<accession>A0A096BYJ5</accession>
<dbReference type="GO" id="GO:0032259">
    <property type="term" value="P:methylation"/>
    <property type="evidence" value="ECO:0007669"/>
    <property type="project" value="UniProtKB-KW"/>
</dbReference>
<dbReference type="eggNOG" id="COG0286">
    <property type="taxonomic scope" value="Bacteria"/>
</dbReference>
<dbReference type="Gene3D" id="3.40.50.150">
    <property type="entry name" value="Vaccinia Virus protein VP39"/>
    <property type="match status" value="1"/>
</dbReference>
<dbReference type="EC" id="2.1.1.72" evidence="1"/>
<sequence length="306" mass="35173">MEHSLKKMKERFHAQGIFHTDEKLAQVLKSFVPENVDEVYDPTCGRGALLSVFDDSVKKYGQELELDFIEDCKSMLVNFTGVCGDTLKDPAFLGNKFKAIVANPPFSTKWHPKIDERFEACGIVPSQSRSDLAFVLHCLYYLTDDGVAAILQFPGVLYRSGKEQEIRKWLVENNYIDKVVHIPKGHFEDTNIATCIIVLKKNRKTTDVVFEDKELGLSYQAAFEKIKENNFNLSTSTYIEKPDVREKINPIELEKQSRENVINITRKQLNFSREICELDSRLPPFCEFIDKLQSMINEFREKGGKS</sequence>
<evidence type="ECO:0000256" key="5">
    <source>
        <dbReference type="ARBA" id="ARBA00022747"/>
    </source>
</evidence>
<keyword evidence="4" id="KW-0949">S-adenosyl-L-methionine</keyword>
<dbReference type="InterPro" id="IPR029063">
    <property type="entry name" value="SAM-dependent_MTases_sf"/>
</dbReference>